<dbReference type="Gene3D" id="3.40.630.30">
    <property type="match status" value="1"/>
</dbReference>
<dbReference type="Pfam" id="PF22998">
    <property type="entry name" value="GNAT_LYC1-like"/>
    <property type="match status" value="1"/>
</dbReference>
<comment type="caution">
    <text evidence="2">The sequence shown here is derived from an EMBL/GenBank/DDBJ whole genome shotgun (WGS) entry which is preliminary data.</text>
</comment>
<evidence type="ECO:0000313" key="3">
    <source>
        <dbReference type="Proteomes" id="UP000800093"/>
    </source>
</evidence>
<name>A0A9P4KIE5_9PLEO</name>
<feature type="domain" description="LYC1 C-terminal" evidence="1">
    <location>
        <begin position="171"/>
        <end position="395"/>
    </location>
</feature>
<dbReference type="PANTHER" id="PTHR34815:SF2">
    <property type="entry name" value="N-ACETYLTRANSFERASE DOMAIN-CONTAINING PROTEIN"/>
    <property type="match status" value="1"/>
</dbReference>
<dbReference type="SUPFAM" id="SSF55729">
    <property type="entry name" value="Acyl-CoA N-acyltransferases (Nat)"/>
    <property type="match status" value="1"/>
</dbReference>
<gene>
    <name evidence="2" type="ORF">CC78DRAFT_330841</name>
</gene>
<dbReference type="EMBL" id="ML986584">
    <property type="protein sequence ID" value="KAF2268896.1"/>
    <property type="molecule type" value="Genomic_DNA"/>
</dbReference>
<evidence type="ECO:0000259" key="1">
    <source>
        <dbReference type="Pfam" id="PF22998"/>
    </source>
</evidence>
<reference evidence="3" key="1">
    <citation type="journal article" date="2020" name="Stud. Mycol.">
        <title>101 Dothideomycetes genomes: A test case for predicting lifestyles and emergence of pathogens.</title>
        <authorList>
            <person name="Haridas S."/>
            <person name="Albert R."/>
            <person name="Binder M."/>
            <person name="Bloem J."/>
            <person name="LaButti K."/>
            <person name="Salamov A."/>
            <person name="Andreopoulos B."/>
            <person name="Baker S."/>
            <person name="Barry K."/>
            <person name="Bills G."/>
            <person name="Bluhm B."/>
            <person name="Cannon C."/>
            <person name="Castanera R."/>
            <person name="Culley D."/>
            <person name="Daum C."/>
            <person name="Ezra D."/>
            <person name="Gonzalez J."/>
            <person name="Henrissat B."/>
            <person name="Kuo A."/>
            <person name="Liang C."/>
            <person name="Lipzen A."/>
            <person name="Lutzoni F."/>
            <person name="Magnuson J."/>
            <person name="Mondo S."/>
            <person name="Nolan M."/>
            <person name="Ohm R."/>
            <person name="Pangilinan J."/>
            <person name="Park H.-J."/>
            <person name="Ramirez L."/>
            <person name="Alfaro M."/>
            <person name="Sun H."/>
            <person name="Tritt A."/>
            <person name="Yoshinaga Y."/>
            <person name="Zwiers L.-H."/>
            <person name="Turgeon B."/>
            <person name="Goodwin S."/>
            <person name="Spatafora J."/>
            <person name="Crous P."/>
            <person name="Grigoriev I."/>
        </authorList>
    </citation>
    <scope>NUCLEOTIDE SEQUENCE [LARGE SCALE GENOMIC DNA]</scope>
    <source>
        <strain evidence="3">CBS 304.66</strain>
    </source>
</reference>
<proteinExistence type="predicted"/>
<keyword evidence="3" id="KW-1185">Reference proteome</keyword>
<dbReference type="OrthoDB" id="2020070at2759"/>
<dbReference type="AlphaFoldDB" id="A0A9P4KIE5"/>
<dbReference type="Proteomes" id="UP000800093">
    <property type="component" value="Unassembled WGS sequence"/>
</dbReference>
<accession>A0A9P4KIE5</accession>
<sequence>MATPCLRNANSCNVGLEHPTIEECLKVWIKTFASWGDSLTPAVHLKESLYLTSIPLAKDGGMTSWILTDKNLPPNDRPILSSCETFRKRSLASNAEGDVKDSIVHGVASVFCFLEQRGRGYPSRMMKELVTVLRTWQGNGLECVGSILYSDIGKSYYGKLGWHAATTNGHYEFKPKQIPWSPLTKEVRYGDLDALCKKDESMVRKAMAVPADDIKTRVAILGDVDHIGWHIGKEKFATRWLFGKVPKAKGAIAGYPGRQVWAIWTHRYYTSPGVGELENVLYILRLVMEADPTATRVPGDDEKEIDEEIEKEQTEYLKAVLEAAQAQAAEWKLDIVKLWDPTPLVKRLLSKTRTDFKAVEREEDSIASLMWYDDEGGLSNPDASPLLVNNEHYAWL</sequence>
<dbReference type="PANTHER" id="PTHR34815">
    <property type="entry name" value="LYSINE ACETYLTRANSFERASE"/>
    <property type="match status" value="1"/>
</dbReference>
<evidence type="ECO:0000313" key="2">
    <source>
        <dbReference type="EMBL" id="KAF2268896.1"/>
    </source>
</evidence>
<organism evidence="2 3">
    <name type="scientific">Lojkania enalia</name>
    <dbReference type="NCBI Taxonomy" id="147567"/>
    <lineage>
        <taxon>Eukaryota</taxon>
        <taxon>Fungi</taxon>
        <taxon>Dikarya</taxon>
        <taxon>Ascomycota</taxon>
        <taxon>Pezizomycotina</taxon>
        <taxon>Dothideomycetes</taxon>
        <taxon>Pleosporomycetidae</taxon>
        <taxon>Pleosporales</taxon>
        <taxon>Pleosporales incertae sedis</taxon>
        <taxon>Lojkania</taxon>
    </lineage>
</organism>
<dbReference type="InterPro" id="IPR055100">
    <property type="entry name" value="GNAT_LYC1-like"/>
</dbReference>
<dbReference type="InterPro" id="IPR016181">
    <property type="entry name" value="Acyl_CoA_acyltransferase"/>
</dbReference>
<dbReference type="InterPro" id="IPR053013">
    <property type="entry name" value="LAT"/>
</dbReference>
<protein>
    <recommendedName>
        <fullName evidence="1">LYC1 C-terminal domain-containing protein</fullName>
    </recommendedName>
</protein>